<dbReference type="Proteomes" id="UP000285112">
    <property type="component" value="Unassembled WGS sequence"/>
</dbReference>
<name>A0A419IAA2_9PSEU</name>
<dbReference type="NCBIfam" id="NF038175">
    <property type="entry name" value="IniB_NTERM"/>
    <property type="match status" value="1"/>
</dbReference>
<accession>A0A419IAA2</accession>
<dbReference type="AlphaFoldDB" id="A0A419IAA2"/>
<evidence type="ECO:0000313" key="2">
    <source>
        <dbReference type="EMBL" id="RJQ89702.1"/>
    </source>
</evidence>
<proteinExistence type="predicted"/>
<reference evidence="2 3" key="1">
    <citation type="submission" date="2018-09" db="EMBL/GenBank/DDBJ databases">
        <title>YIM PH 21725 draft genome.</title>
        <authorList>
            <person name="Miao C."/>
        </authorList>
    </citation>
    <scope>NUCLEOTIDE SEQUENCE [LARGE SCALE GENOMIC DNA]</scope>
    <source>
        <strain evidence="3">YIM PH21725</strain>
    </source>
</reference>
<dbReference type="EMBL" id="QZFV01000054">
    <property type="protein sequence ID" value="RJQ89702.1"/>
    <property type="molecule type" value="Genomic_DNA"/>
</dbReference>
<feature type="region of interest" description="Disordered" evidence="1">
    <location>
        <begin position="277"/>
        <end position="304"/>
    </location>
</feature>
<evidence type="ECO:0000313" key="3">
    <source>
        <dbReference type="Proteomes" id="UP000285112"/>
    </source>
</evidence>
<dbReference type="InterPro" id="IPR049709">
    <property type="entry name" value="IniB-like_N"/>
</dbReference>
<keyword evidence="3" id="KW-1185">Reference proteome</keyword>
<gene>
    <name evidence="2" type="ORF">D5S19_04070</name>
</gene>
<organism evidence="2 3">
    <name type="scientific">Amycolatopsis panacis</name>
    <dbReference type="NCBI Taxonomy" id="2340917"/>
    <lineage>
        <taxon>Bacteria</taxon>
        <taxon>Bacillati</taxon>
        <taxon>Actinomycetota</taxon>
        <taxon>Actinomycetes</taxon>
        <taxon>Pseudonocardiales</taxon>
        <taxon>Pseudonocardiaceae</taxon>
        <taxon>Amycolatopsis</taxon>
    </lineage>
</organism>
<protein>
    <submittedName>
        <fullName evidence="2">Uncharacterized protein</fullName>
    </submittedName>
</protein>
<evidence type="ECO:0000256" key="1">
    <source>
        <dbReference type="SAM" id="MobiDB-lite"/>
    </source>
</evidence>
<dbReference type="OrthoDB" id="3403955at2"/>
<sequence length="304" mass="29230">MNPVQTLHDFTLTLLHDPAALAAFGQDPQSALAAAGLGDISAADVREVLPLVLDSVPAGGPAALGQVPAGDLTGAVADRPQGAIDQLHALTASLGLPAAGEPSLPSAGDLPSVPGAGEMQNSEIQNGEMQNAAASAAALAQQPGSVFGLGGDLSHGLDAAPVARAAGAVGQVQHAAGEVGAAAPATPAAPGAVDAAHLTDAGGGVAGHGSDLAGTVTQNVGSLSGALSAQGVNHVADAATHQVQALTHTAPDWGSESPQHGADAGVGAVHDTVSQVPDVAHQGPGSDLHAGAETSHSGELHLSF</sequence>
<comment type="caution">
    <text evidence="2">The sequence shown here is derived from an EMBL/GenBank/DDBJ whole genome shotgun (WGS) entry which is preliminary data.</text>
</comment>